<dbReference type="Proteomes" id="UP000034875">
    <property type="component" value="Unassembled WGS sequence"/>
</dbReference>
<comment type="similarity">
    <text evidence="2">Belongs to the Nudix hydrolase family.</text>
</comment>
<name>A0A0G0Z5P0_9BACT</name>
<dbReference type="AlphaFoldDB" id="A0A0G0Z5P0"/>
<dbReference type="InterPro" id="IPR015797">
    <property type="entry name" value="NUDIX_hydrolase-like_dom_sf"/>
</dbReference>
<dbReference type="GO" id="GO:0016787">
    <property type="term" value="F:hydrolase activity"/>
    <property type="evidence" value="ECO:0007669"/>
    <property type="project" value="UniProtKB-KW"/>
</dbReference>
<sequence>MITCFFDHKAKANLRHVTASSIAFRTGKILLVKRSPQSRQGGKWCLPGGLLNLGETTKECALREFLEETGFSGKIISLFLINDNPHRKNEIWQMVDFVFLVKPDKKIQDHDGEQTEVKWFWLNKLPAEKDFAFDHFDVIQLFKKHLTKPFKLPILL</sequence>
<reference evidence="4 5" key="1">
    <citation type="journal article" date="2015" name="Nature">
        <title>rRNA introns, odd ribosomes, and small enigmatic genomes across a large radiation of phyla.</title>
        <authorList>
            <person name="Brown C.T."/>
            <person name="Hug L.A."/>
            <person name="Thomas B.C."/>
            <person name="Sharon I."/>
            <person name="Castelle C.J."/>
            <person name="Singh A."/>
            <person name="Wilkins M.J."/>
            <person name="Williams K.H."/>
            <person name="Banfield J.F."/>
        </authorList>
    </citation>
    <scope>NUCLEOTIDE SEQUENCE [LARGE SCALE GENOMIC DNA]</scope>
</reference>
<dbReference type="InterPro" id="IPR020476">
    <property type="entry name" value="Nudix_hydrolase"/>
</dbReference>
<dbReference type="Pfam" id="PF00293">
    <property type="entry name" value="NUDIX"/>
    <property type="match status" value="1"/>
</dbReference>
<dbReference type="PRINTS" id="PR00502">
    <property type="entry name" value="NUDIXFAMILY"/>
</dbReference>
<protein>
    <submittedName>
        <fullName evidence="4">NUDIX hydrolase</fullName>
    </submittedName>
</protein>
<dbReference type="InterPro" id="IPR000086">
    <property type="entry name" value="NUDIX_hydrolase_dom"/>
</dbReference>
<dbReference type="PANTHER" id="PTHR43736:SF1">
    <property type="entry name" value="DIHYDRONEOPTERIN TRIPHOSPHATE DIPHOSPHATASE"/>
    <property type="match status" value="1"/>
</dbReference>
<dbReference type="InterPro" id="IPR020084">
    <property type="entry name" value="NUDIX_hydrolase_CS"/>
</dbReference>
<dbReference type="CDD" id="cd18873">
    <property type="entry name" value="NUDIX_NadM_like"/>
    <property type="match status" value="1"/>
</dbReference>
<evidence type="ECO:0000256" key="2">
    <source>
        <dbReference type="RuleBase" id="RU003476"/>
    </source>
</evidence>
<evidence type="ECO:0000313" key="4">
    <source>
        <dbReference type="EMBL" id="KKS44014.1"/>
    </source>
</evidence>
<dbReference type="SUPFAM" id="SSF55811">
    <property type="entry name" value="Nudix"/>
    <property type="match status" value="1"/>
</dbReference>
<dbReference type="PANTHER" id="PTHR43736">
    <property type="entry name" value="ADP-RIBOSE PYROPHOSPHATASE"/>
    <property type="match status" value="1"/>
</dbReference>
<evidence type="ECO:0000256" key="1">
    <source>
        <dbReference type="ARBA" id="ARBA00022801"/>
    </source>
</evidence>
<dbReference type="EMBL" id="LCCZ01000014">
    <property type="protein sequence ID" value="KKS44014.1"/>
    <property type="molecule type" value="Genomic_DNA"/>
</dbReference>
<organism evidence="4 5">
    <name type="scientific">candidate division CPR1 bacterium GW2011_GWA2_42_17</name>
    <dbReference type="NCBI Taxonomy" id="1618341"/>
    <lineage>
        <taxon>Bacteria</taxon>
        <taxon>candidate division CPR1</taxon>
    </lineage>
</organism>
<dbReference type="PROSITE" id="PS51462">
    <property type="entry name" value="NUDIX"/>
    <property type="match status" value="1"/>
</dbReference>
<gene>
    <name evidence="4" type="ORF">UV05_C0014G0014</name>
</gene>
<dbReference type="PROSITE" id="PS00893">
    <property type="entry name" value="NUDIX_BOX"/>
    <property type="match status" value="1"/>
</dbReference>
<evidence type="ECO:0000313" key="5">
    <source>
        <dbReference type="Proteomes" id="UP000034875"/>
    </source>
</evidence>
<proteinExistence type="inferred from homology"/>
<evidence type="ECO:0000259" key="3">
    <source>
        <dbReference type="PROSITE" id="PS51462"/>
    </source>
</evidence>
<keyword evidence="1 2" id="KW-0378">Hydrolase</keyword>
<feature type="domain" description="Nudix hydrolase" evidence="3">
    <location>
        <begin position="14"/>
        <end position="143"/>
    </location>
</feature>
<dbReference type="Gene3D" id="3.90.79.10">
    <property type="entry name" value="Nucleoside Triphosphate Pyrophosphohydrolase"/>
    <property type="match status" value="1"/>
</dbReference>
<comment type="caution">
    <text evidence="4">The sequence shown here is derived from an EMBL/GenBank/DDBJ whole genome shotgun (WGS) entry which is preliminary data.</text>
</comment>
<accession>A0A0G0Z5P0</accession>